<dbReference type="Gene3D" id="3.40.50.300">
    <property type="entry name" value="P-loop containing nucleotide triphosphate hydrolases"/>
    <property type="match status" value="1"/>
</dbReference>
<dbReference type="PROSITE" id="PS50045">
    <property type="entry name" value="SIGMA54_INTERACT_4"/>
    <property type="match status" value="1"/>
</dbReference>
<dbReference type="AlphaFoldDB" id="A0A9X2JAV7"/>
<dbReference type="PANTHER" id="PTHR32071">
    <property type="entry name" value="TRANSCRIPTIONAL REGULATORY PROTEIN"/>
    <property type="match status" value="1"/>
</dbReference>
<dbReference type="InterPro" id="IPR003593">
    <property type="entry name" value="AAA+_ATPase"/>
</dbReference>
<proteinExistence type="predicted"/>
<keyword evidence="6" id="KW-0804">Transcription</keyword>
<dbReference type="EMBL" id="JAMWYS010000003">
    <property type="protein sequence ID" value="MCO4291323.1"/>
    <property type="molecule type" value="Genomic_DNA"/>
</dbReference>
<keyword evidence="11" id="KW-1185">Reference proteome</keyword>
<dbReference type="GO" id="GO:0043565">
    <property type="term" value="F:sequence-specific DNA binding"/>
    <property type="evidence" value="ECO:0007669"/>
    <property type="project" value="InterPro"/>
</dbReference>
<dbReference type="SMART" id="SM00448">
    <property type="entry name" value="REC"/>
    <property type="match status" value="1"/>
</dbReference>
<dbReference type="FunFam" id="3.40.50.2300:FF:000018">
    <property type="entry name" value="DNA-binding transcriptional regulator NtrC"/>
    <property type="match status" value="1"/>
</dbReference>
<dbReference type="InterPro" id="IPR002197">
    <property type="entry name" value="HTH_Fis"/>
</dbReference>
<evidence type="ECO:0000256" key="5">
    <source>
        <dbReference type="ARBA" id="ARBA00023015"/>
    </source>
</evidence>
<evidence type="ECO:0000256" key="1">
    <source>
        <dbReference type="ARBA" id="ARBA00022553"/>
    </source>
</evidence>
<keyword evidence="2" id="KW-0547">Nucleotide-binding</keyword>
<sequence>MAKLLIVDDERSIRNTLREILEYENYEVDDTDNGITALDLIAKNNYDLVLCDIKMNKMDGLEVLTRSQQTNPDLPFIMISGHGTVETAVEASKKGAFDFISKPPDLNRLLITVRNALDRGALATETRVLKKKVSKTREILGFSPAIQKIKETIERVAPTDARVLVTGPNGSGKELVARWVHEKSNRSGSAIIEVNCAAIPSELIESELFGHEKGSFTSAIKQRIGKFESAHGGTLFLDEIGDMSLSAQAKVLRALQENKITRVGGEREIEVDVRVIAATNKDLLKEIEKGNFRLDLYHRLSVIIINVPPLKERKGDISLIAENFLEEICDDYGMPVKQLTKEALKALESLEWSGNIRELHNMIERLIIMSDKVITDKEVHLFSHSPQSSGTKEKGFDFENFTKFQEFKDHIEKQFIKHKLEKNNWNVSKTADEIDIQRSHLYSKIEKFGLKREEIGVN</sequence>
<keyword evidence="1 7" id="KW-0597">Phosphoprotein</keyword>
<evidence type="ECO:0000256" key="3">
    <source>
        <dbReference type="ARBA" id="ARBA00022840"/>
    </source>
</evidence>
<organism evidence="10 11">
    <name type="scientific">Solitalea agri</name>
    <dbReference type="NCBI Taxonomy" id="2953739"/>
    <lineage>
        <taxon>Bacteria</taxon>
        <taxon>Pseudomonadati</taxon>
        <taxon>Bacteroidota</taxon>
        <taxon>Sphingobacteriia</taxon>
        <taxon>Sphingobacteriales</taxon>
        <taxon>Sphingobacteriaceae</taxon>
        <taxon>Solitalea</taxon>
    </lineage>
</organism>
<dbReference type="FunFam" id="3.40.50.300:FF:000006">
    <property type="entry name" value="DNA-binding transcriptional regulator NtrC"/>
    <property type="match status" value="1"/>
</dbReference>
<dbReference type="Pfam" id="PF02954">
    <property type="entry name" value="HTH_8"/>
    <property type="match status" value="1"/>
</dbReference>
<dbReference type="InterPro" id="IPR025943">
    <property type="entry name" value="Sigma_54_int_dom_ATP-bd_2"/>
</dbReference>
<evidence type="ECO:0000313" key="10">
    <source>
        <dbReference type="EMBL" id="MCO4291323.1"/>
    </source>
</evidence>
<dbReference type="InterPro" id="IPR058031">
    <property type="entry name" value="AAA_lid_NorR"/>
</dbReference>
<evidence type="ECO:0000259" key="8">
    <source>
        <dbReference type="PROSITE" id="PS50045"/>
    </source>
</evidence>
<dbReference type="Pfam" id="PF00158">
    <property type="entry name" value="Sigma54_activat"/>
    <property type="match status" value="1"/>
</dbReference>
<dbReference type="InterPro" id="IPR001789">
    <property type="entry name" value="Sig_transdc_resp-reg_receiver"/>
</dbReference>
<feature type="modified residue" description="4-aspartylphosphate" evidence="7">
    <location>
        <position position="52"/>
    </location>
</feature>
<dbReference type="SUPFAM" id="SSF52540">
    <property type="entry name" value="P-loop containing nucleoside triphosphate hydrolases"/>
    <property type="match status" value="1"/>
</dbReference>
<dbReference type="Pfam" id="PF25601">
    <property type="entry name" value="AAA_lid_14"/>
    <property type="match status" value="1"/>
</dbReference>
<keyword evidence="5" id="KW-0805">Transcription regulation</keyword>
<accession>A0A9X2JAV7</accession>
<dbReference type="SUPFAM" id="SSF52172">
    <property type="entry name" value="CheY-like"/>
    <property type="match status" value="1"/>
</dbReference>
<evidence type="ECO:0000313" key="11">
    <source>
        <dbReference type="Proteomes" id="UP001155182"/>
    </source>
</evidence>
<dbReference type="Proteomes" id="UP001155182">
    <property type="component" value="Unassembled WGS sequence"/>
</dbReference>
<dbReference type="SMART" id="SM00382">
    <property type="entry name" value="AAA"/>
    <property type="match status" value="1"/>
</dbReference>
<comment type="caution">
    <text evidence="10">The sequence shown here is derived from an EMBL/GenBank/DDBJ whole genome shotgun (WGS) entry which is preliminary data.</text>
</comment>
<evidence type="ECO:0000256" key="7">
    <source>
        <dbReference type="PROSITE-ProRule" id="PRU00169"/>
    </source>
</evidence>
<dbReference type="Pfam" id="PF00072">
    <property type="entry name" value="Response_reg"/>
    <property type="match status" value="1"/>
</dbReference>
<dbReference type="InterPro" id="IPR002078">
    <property type="entry name" value="Sigma_54_int"/>
</dbReference>
<evidence type="ECO:0000256" key="2">
    <source>
        <dbReference type="ARBA" id="ARBA00022741"/>
    </source>
</evidence>
<keyword evidence="3" id="KW-0067">ATP-binding</keyword>
<dbReference type="SUPFAM" id="SSF46689">
    <property type="entry name" value="Homeodomain-like"/>
    <property type="match status" value="1"/>
</dbReference>
<feature type="domain" description="Sigma-54 factor interaction" evidence="8">
    <location>
        <begin position="139"/>
        <end position="368"/>
    </location>
</feature>
<dbReference type="GO" id="GO:0005524">
    <property type="term" value="F:ATP binding"/>
    <property type="evidence" value="ECO:0007669"/>
    <property type="project" value="UniProtKB-KW"/>
</dbReference>
<dbReference type="InterPro" id="IPR027417">
    <property type="entry name" value="P-loop_NTPase"/>
</dbReference>
<dbReference type="GO" id="GO:0000160">
    <property type="term" value="P:phosphorelay signal transduction system"/>
    <property type="evidence" value="ECO:0007669"/>
    <property type="project" value="UniProtKB-KW"/>
</dbReference>
<reference evidence="10" key="1">
    <citation type="submission" date="2022-06" db="EMBL/GenBank/DDBJ databases">
        <title>Solitalea sp. MAHUQ-68 isolated from rhizospheric soil.</title>
        <authorList>
            <person name="Huq M.A."/>
        </authorList>
    </citation>
    <scope>NUCLEOTIDE SEQUENCE</scope>
    <source>
        <strain evidence="10">MAHUQ-68</strain>
    </source>
</reference>
<evidence type="ECO:0000256" key="4">
    <source>
        <dbReference type="ARBA" id="ARBA00023012"/>
    </source>
</evidence>
<dbReference type="GO" id="GO:0006355">
    <property type="term" value="P:regulation of DNA-templated transcription"/>
    <property type="evidence" value="ECO:0007669"/>
    <property type="project" value="InterPro"/>
</dbReference>
<dbReference type="PANTHER" id="PTHR32071:SF17">
    <property type="entry name" value="TRANSCRIPTIONAL REGULATOR (NTRC FAMILY)"/>
    <property type="match status" value="1"/>
</dbReference>
<protein>
    <submittedName>
        <fullName evidence="10">Sigma-54 dependent transcriptional regulator</fullName>
    </submittedName>
</protein>
<dbReference type="Gene3D" id="1.10.8.60">
    <property type="match status" value="1"/>
</dbReference>
<dbReference type="InterPro" id="IPR011006">
    <property type="entry name" value="CheY-like_superfamily"/>
</dbReference>
<gene>
    <name evidence="10" type="ORF">NF867_00420</name>
</gene>
<feature type="domain" description="Response regulatory" evidence="9">
    <location>
        <begin position="3"/>
        <end position="117"/>
    </location>
</feature>
<evidence type="ECO:0000256" key="6">
    <source>
        <dbReference type="ARBA" id="ARBA00023163"/>
    </source>
</evidence>
<dbReference type="PROSITE" id="PS50110">
    <property type="entry name" value="RESPONSE_REGULATORY"/>
    <property type="match status" value="1"/>
</dbReference>
<dbReference type="InterPro" id="IPR009057">
    <property type="entry name" value="Homeodomain-like_sf"/>
</dbReference>
<dbReference type="PROSITE" id="PS00676">
    <property type="entry name" value="SIGMA54_INTERACT_2"/>
    <property type="match status" value="1"/>
</dbReference>
<dbReference type="Gene3D" id="3.40.50.2300">
    <property type="match status" value="1"/>
</dbReference>
<dbReference type="RefSeq" id="WP_252585494.1">
    <property type="nucleotide sequence ID" value="NZ_JAMWYS010000003.1"/>
</dbReference>
<dbReference type="Gene3D" id="1.10.10.60">
    <property type="entry name" value="Homeodomain-like"/>
    <property type="match status" value="1"/>
</dbReference>
<evidence type="ECO:0000259" key="9">
    <source>
        <dbReference type="PROSITE" id="PS50110"/>
    </source>
</evidence>
<name>A0A9X2JAV7_9SPHI</name>
<keyword evidence="4" id="KW-0902">Two-component regulatory system</keyword>
<dbReference type="CDD" id="cd00009">
    <property type="entry name" value="AAA"/>
    <property type="match status" value="1"/>
</dbReference>